<evidence type="ECO:0000313" key="2">
    <source>
        <dbReference type="EMBL" id="SVA92359.1"/>
    </source>
</evidence>
<organism evidence="2">
    <name type="scientific">marine metagenome</name>
    <dbReference type="NCBI Taxonomy" id="408172"/>
    <lineage>
        <taxon>unclassified sequences</taxon>
        <taxon>metagenomes</taxon>
        <taxon>ecological metagenomes</taxon>
    </lineage>
</organism>
<protein>
    <recommendedName>
        <fullName evidence="1">Peptidase M24 domain-containing protein</fullName>
    </recommendedName>
</protein>
<dbReference type="SUPFAM" id="SSF55920">
    <property type="entry name" value="Creatinase/aminopeptidase"/>
    <property type="match status" value="1"/>
</dbReference>
<proteinExistence type="predicted"/>
<dbReference type="InterPro" id="IPR000994">
    <property type="entry name" value="Pept_M24"/>
</dbReference>
<accession>A0A381ZT40</accession>
<dbReference type="Pfam" id="PF00557">
    <property type="entry name" value="Peptidase_M24"/>
    <property type="match status" value="1"/>
</dbReference>
<dbReference type="EMBL" id="UINC01022533">
    <property type="protein sequence ID" value="SVA92359.1"/>
    <property type="molecule type" value="Genomic_DNA"/>
</dbReference>
<dbReference type="AlphaFoldDB" id="A0A381ZT40"/>
<dbReference type="InterPro" id="IPR036005">
    <property type="entry name" value="Creatinase/aminopeptidase-like"/>
</dbReference>
<gene>
    <name evidence="2" type="ORF">METZ01_LOCUS145213</name>
</gene>
<reference evidence="2" key="1">
    <citation type="submission" date="2018-05" db="EMBL/GenBank/DDBJ databases">
        <authorList>
            <person name="Lanie J.A."/>
            <person name="Ng W.-L."/>
            <person name="Kazmierczak K.M."/>
            <person name="Andrzejewski T.M."/>
            <person name="Davidsen T.M."/>
            <person name="Wayne K.J."/>
            <person name="Tettelin H."/>
            <person name="Glass J.I."/>
            <person name="Rusch D."/>
            <person name="Podicherti R."/>
            <person name="Tsui H.-C.T."/>
            <person name="Winkler M.E."/>
        </authorList>
    </citation>
    <scope>NUCLEOTIDE SEQUENCE</scope>
</reference>
<sequence>VVGVCVINPFFICASSFLGANLPFQISKKKYYLEVFTMKQFIKILFIAIFVLPLQVNADDLKNDILPMRERAKVRDALLIDRFKTVLPEIMRRNNIDMWLIIAREYNEDPVIRTMLPAIWLNARRRTMLVVFDPGNDQPLETYAVARYAIGEVFKKSWDPEAQPDQYKALADLIKLKDPKKIGVNKSEFFAQADGLTATEYELLNNSLPQKYQKRIVSAEKVGIGWLETRSAKEMEIYPEICRIAHDIIKEGFSAKVITPGVTTTDDIVWWYRERIRELNMVTWFHPSVDIQRDDRQDFNFLEAFSKSKPDNTVRPGDLLHVDFGITYLGLNTDTQQHAYVLMPGEDGVPNELTRALGTGNRLQDILTNQFKTGRTGNEMLLSALKQAKEEGINPQIYTHPIGYYGHGSGPTIGMWDKQGGVPVNGDYPLYPNTAYSIELNAKTYIKSWNKEVAIMLEEDAFFDGKSCKYIDPRQTKMIVINWETDK</sequence>
<feature type="domain" description="Peptidase M24" evidence="1">
    <location>
        <begin position="241"/>
        <end position="459"/>
    </location>
</feature>
<dbReference type="Gene3D" id="3.90.230.10">
    <property type="entry name" value="Creatinase/methionine aminopeptidase superfamily"/>
    <property type="match status" value="1"/>
</dbReference>
<feature type="non-terminal residue" evidence="2">
    <location>
        <position position="1"/>
    </location>
</feature>
<evidence type="ECO:0000259" key="1">
    <source>
        <dbReference type="Pfam" id="PF00557"/>
    </source>
</evidence>
<name>A0A381ZT40_9ZZZZ</name>